<dbReference type="CDD" id="cd00093">
    <property type="entry name" value="HTH_XRE"/>
    <property type="match status" value="1"/>
</dbReference>
<reference evidence="1 2" key="1">
    <citation type="submission" date="2017-10" db="EMBL/GenBank/DDBJ databases">
        <title>Sequencing the genomes of 1000 actinobacteria strains.</title>
        <authorList>
            <person name="Klenk H.-P."/>
        </authorList>
    </citation>
    <scope>NUCLEOTIDE SEQUENCE [LARGE SCALE GENOMIC DNA]</scope>
    <source>
        <strain evidence="1 2">DSM 15597</strain>
    </source>
</reference>
<dbReference type="GO" id="GO:0003677">
    <property type="term" value="F:DNA binding"/>
    <property type="evidence" value="ECO:0007669"/>
    <property type="project" value="InterPro"/>
</dbReference>
<dbReference type="Pfam" id="PF13560">
    <property type="entry name" value="HTH_31"/>
    <property type="match status" value="1"/>
</dbReference>
<dbReference type="InterPro" id="IPR010982">
    <property type="entry name" value="Lambda_DNA-bd_dom_sf"/>
</dbReference>
<dbReference type="RefSeq" id="WP_098461631.1">
    <property type="nucleotide sequence ID" value="NZ_PDJC01000001.1"/>
</dbReference>
<dbReference type="AlphaFoldDB" id="A0A2A9CXA5"/>
<comment type="caution">
    <text evidence="1">The sequence shown here is derived from an EMBL/GenBank/DDBJ whole genome shotgun (WGS) entry which is preliminary data.</text>
</comment>
<evidence type="ECO:0000313" key="1">
    <source>
        <dbReference type="EMBL" id="PFG18260.1"/>
    </source>
</evidence>
<dbReference type="Gene3D" id="1.10.260.40">
    <property type="entry name" value="lambda repressor-like DNA-binding domains"/>
    <property type="match status" value="1"/>
</dbReference>
<name>A0A2A9CXA5_9ACTN</name>
<keyword evidence="2" id="KW-1185">Reference proteome</keyword>
<evidence type="ECO:0000313" key="2">
    <source>
        <dbReference type="Proteomes" id="UP000226079"/>
    </source>
</evidence>
<protein>
    <recommendedName>
        <fullName evidence="3">Helix-turn-helix protein</fullName>
    </recommendedName>
</protein>
<sequence>MLTPERWSEFADLLDQTRKTRHLSIRATARLAGVPATTVQGWLDGTHNPSPTSRPQFLRLVSELGLDQKLPPGC</sequence>
<dbReference type="InterPro" id="IPR001387">
    <property type="entry name" value="Cro/C1-type_HTH"/>
</dbReference>
<dbReference type="OrthoDB" id="3688891at2"/>
<dbReference type="SUPFAM" id="SSF47413">
    <property type="entry name" value="lambda repressor-like DNA-binding domains"/>
    <property type="match status" value="1"/>
</dbReference>
<accession>A0A2A9CXA5</accession>
<dbReference type="Proteomes" id="UP000226079">
    <property type="component" value="Unassembled WGS sequence"/>
</dbReference>
<proteinExistence type="predicted"/>
<dbReference type="EMBL" id="PDJC01000001">
    <property type="protein sequence ID" value="PFG18260.1"/>
    <property type="molecule type" value="Genomic_DNA"/>
</dbReference>
<evidence type="ECO:0008006" key="3">
    <source>
        <dbReference type="Google" id="ProtNLM"/>
    </source>
</evidence>
<organism evidence="1 2">
    <name type="scientific">Propionicimonas paludicola</name>
    <dbReference type="NCBI Taxonomy" id="185243"/>
    <lineage>
        <taxon>Bacteria</taxon>
        <taxon>Bacillati</taxon>
        <taxon>Actinomycetota</taxon>
        <taxon>Actinomycetes</taxon>
        <taxon>Propionibacteriales</taxon>
        <taxon>Nocardioidaceae</taxon>
        <taxon>Propionicimonas</taxon>
    </lineage>
</organism>
<gene>
    <name evidence="1" type="ORF">ATK74_2844</name>
</gene>